<protein>
    <recommendedName>
        <fullName evidence="4">DUF3514 domain-containing protein</fullName>
    </recommendedName>
</protein>
<feature type="compositionally biased region" description="Polar residues" evidence="1">
    <location>
        <begin position="53"/>
        <end position="63"/>
    </location>
</feature>
<evidence type="ECO:0000256" key="1">
    <source>
        <dbReference type="SAM" id="MobiDB-lite"/>
    </source>
</evidence>
<feature type="compositionally biased region" description="Basic and acidic residues" evidence="1">
    <location>
        <begin position="15"/>
        <end position="25"/>
    </location>
</feature>
<proteinExistence type="predicted"/>
<dbReference type="RefSeq" id="WP_158406243.1">
    <property type="nucleotide sequence ID" value="NZ_CP033454.1"/>
</dbReference>
<dbReference type="EMBL" id="CP033455">
    <property type="protein sequence ID" value="QGR03077.1"/>
    <property type="molecule type" value="Genomic_DNA"/>
</dbReference>
<feature type="region of interest" description="Disordered" evidence="1">
    <location>
        <begin position="1"/>
        <end position="80"/>
    </location>
</feature>
<reference evidence="2 3" key="1">
    <citation type="submission" date="2018-10" db="EMBL/GenBank/DDBJ databases">
        <title>Propagation and draft genome sequences of three atypical Erhlichia ruminantium isolates.</title>
        <authorList>
            <person name="Liebenberg J."/>
            <person name="Steyn H."/>
            <person name="Josemans A."/>
            <person name="Zweygarth E."/>
        </authorList>
    </citation>
    <scope>NUCLEOTIDE SEQUENCE [LARGE SCALE GENOMIC DNA]</scope>
    <source>
        <strain evidence="2 3">Omatjenne</strain>
    </source>
</reference>
<keyword evidence="3" id="KW-1185">Reference proteome</keyword>
<gene>
    <name evidence="2" type="ORF">EDL80_00380</name>
</gene>
<feature type="compositionally biased region" description="Polar residues" evidence="1">
    <location>
        <begin position="103"/>
        <end position="112"/>
    </location>
</feature>
<name>A0AAE6Q8I5_EHRRU</name>
<evidence type="ECO:0008006" key="4">
    <source>
        <dbReference type="Google" id="ProtNLM"/>
    </source>
</evidence>
<accession>A0AAE6Q8I5</accession>
<organism evidence="2 3">
    <name type="scientific">Ehrlichia ruminantium</name>
    <name type="common">heartwater rickettsia</name>
    <name type="synonym">Cowdria ruminantium</name>
    <dbReference type="NCBI Taxonomy" id="779"/>
    <lineage>
        <taxon>Bacteria</taxon>
        <taxon>Pseudomonadati</taxon>
        <taxon>Pseudomonadota</taxon>
        <taxon>Alphaproteobacteria</taxon>
        <taxon>Rickettsiales</taxon>
        <taxon>Anaplasmataceae</taxon>
        <taxon>Ehrlichia</taxon>
    </lineage>
</organism>
<dbReference type="AlphaFoldDB" id="A0AAE6Q8I5"/>
<evidence type="ECO:0000313" key="3">
    <source>
        <dbReference type="Proteomes" id="UP000422822"/>
    </source>
</evidence>
<sequence>MFPGLMNSSDEEEQPKESSDSDGKSKKPKGKISVVGVYDNLSEGTRRSDGLPQITQAETSSGQAEGYTTGIKSSGAEENMPRCRLKGMYLAQGARPKVKRRVSVSSQKQDNIGNIPAKASQRTQEKLGDREELTTRSAVDDHFLLGSRLMRLYLAEDARSEIINKKSGVATEEIENQGAVSSNVRDLHVDCDVVADGFISRFRECMSTEDVESDGSMDGSVYATYFSMFKRVRHAHVGFIWDVARRIFTPVKNGNYTIKPDVMRMFSLVTNDPDFMICVLKLELMTQLAFALDFDELARSLICCRGDCLSLYAFEQMFKSVIDIICNAPRSKLVVSKLYDIFMSYKDSTVVNSGSASSHGPFYYSNLIFLLAGLVFVRRHKLCDSTRIHIINLALVSCYYRLGVMYHCLAGYRKFGNNTPEQQAALNDLFSQNRRSSVRQRCMDVCLNMSYMYYINPKVEDDVIYICNVAFPRRLMSMCSKTIMEYFINQIAHQDRLSFSYVILNMAYNITHDMSTEALLEIGEDVVRFTPLLVGSLLDIDFHMPDRRSEETQICYSQSQNLRYSR</sequence>
<evidence type="ECO:0000313" key="2">
    <source>
        <dbReference type="EMBL" id="QGR03077.1"/>
    </source>
</evidence>
<feature type="region of interest" description="Disordered" evidence="1">
    <location>
        <begin position="97"/>
        <end position="130"/>
    </location>
</feature>
<dbReference type="Proteomes" id="UP000422822">
    <property type="component" value="Chromosome"/>
</dbReference>